<evidence type="ECO:0000256" key="1">
    <source>
        <dbReference type="SAM" id="Phobius"/>
    </source>
</evidence>
<gene>
    <name evidence="2" type="ORF">QOL99_14245</name>
</gene>
<reference evidence="2 3" key="1">
    <citation type="submission" date="2023-05" db="EMBL/GenBank/DDBJ databases">
        <authorList>
            <person name="Gao F."/>
        </authorList>
    </citation>
    <scope>NUCLEOTIDE SEQUENCE [LARGE SCALE GENOMIC DNA]</scope>
    <source>
        <strain evidence="2 3">MIMF12</strain>
    </source>
</reference>
<keyword evidence="1" id="KW-0812">Transmembrane</keyword>
<keyword evidence="1" id="KW-1133">Transmembrane helix</keyword>
<sequence>MTDLLILLGLIGVPAGLLLGFWRLRRGLQRGSGTVDPLTGALFFGAEARGQEGLKPGGQAGHAGGISKS</sequence>
<accession>A0ABT7JJR4</accession>
<proteinExistence type="predicted"/>
<comment type="caution">
    <text evidence="2">The sequence shown here is derived from an EMBL/GenBank/DDBJ whole genome shotgun (WGS) entry which is preliminary data.</text>
</comment>
<keyword evidence="3" id="KW-1185">Reference proteome</keyword>
<dbReference type="Proteomes" id="UP001302059">
    <property type="component" value="Unassembled WGS sequence"/>
</dbReference>
<protein>
    <submittedName>
        <fullName evidence="2">Uncharacterized protein</fullName>
    </submittedName>
</protein>
<evidence type="ECO:0000313" key="2">
    <source>
        <dbReference type="EMBL" id="MDL2345299.1"/>
    </source>
</evidence>
<feature type="transmembrane region" description="Helical" evidence="1">
    <location>
        <begin position="6"/>
        <end position="24"/>
    </location>
</feature>
<organism evidence="2 3">
    <name type="scientific">Deinococcus rhizophilus</name>
    <dbReference type="NCBI Taxonomy" id="3049544"/>
    <lineage>
        <taxon>Bacteria</taxon>
        <taxon>Thermotogati</taxon>
        <taxon>Deinococcota</taxon>
        <taxon>Deinococci</taxon>
        <taxon>Deinococcales</taxon>
        <taxon>Deinococcaceae</taxon>
        <taxon>Deinococcus</taxon>
    </lineage>
</organism>
<evidence type="ECO:0000313" key="3">
    <source>
        <dbReference type="Proteomes" id="UP001302059"/>
    </source>
</evidence>
<dbReference type="EMBL" id="JASNGB010000179">
    <property type="protein sequence ID" value="MDL2345299.1"/>
    <property type="molecule type" value="Genomic_DNA"/>
</dbReference>
<name>A0ABT7JJR4_9DEIO</name>
<dbReference type="RefSeq" id="WP_285524783.1">
    <property type="nucleotide sequence ID" value="NZ_JASNGB010000179.1"/>
</dbReference>
<keyword evidence="1" id="KW-0472">Membrane</keyword>